<feature type="compositionally biased region" description="Pro residues" evidence="4">
    <location>
        <begin position="588"/>
        <end position="602"/>
    </location>
</feature>
<dbReference type="AlphaFoldDB" id="A0A1Y2ES90"/>
<proteinExistence type="predicted"/>
<dbReference type="EMBL" id="MCOG01000029">
    <property type="protein sequence ID" value="ORY74451.1"/>
    <property type="molecule type" value="Genomic_DNA"/>
</dbReference>
<dbReference type="Gene3D" id="6.10.140.1620">
    <property type="match status" value="1"/>
</dbReference>
<dbReference type="PROSITE" id="PS50002">
    <property type="entry name" value="SH3"/>
    <property type="match status" value="1"/>
</dbReference>
<dbReference type="Gene3D" id="2.30.30.40">
    <property type="entry name" value="SH3 Domains"/>
    <property type="match status" value="1"/>
</dbReference>
<feature type="compositionally biased region" description="Low complexity" evidence="4">
    <location>
        <begin position="409"/>
        <end position="423"/>
    </location>
</feature>
<dbReference type="SMART" id="SM00326">
    <property type="entry name" value="SH3"/>
    <property type="match status" value="1"/>
</dbReference>
<feature type="domain" description="SH3" evidence="5">
    <location>
        <begin position="609"/>
        <end position="670"/>
    </location>
</feature>
<accession>A0A1Y2ES90</accession>
<keyword evidence="3" id="KW-0175">Coiled coil</keyword>
<evidence type="ECO:0000256" key="2">
    <source>
        <dbReference type="PROSITE-ProRule" id="PRU00192"/>
    </source>
</evidence>
<dbReference type="InterPro" id="IPR001452">
    <property type="entry name" value="SH3_domain"/>
</dbReference>
<name>A0A1Y2ES90_9FUNG</name>
<evidence type="ECO:0000313" key="7">
    <source>
        <dbReference type="Proteomes" id="UP000193920"/>
    </source>
</evidence>
<protein>
    <recommendedName>
        <fullName evidence="5">SH3 domain-containing protein</fullName>
    </recommendedName>
</protein>
<feature type="compositionally biased region" description="Pro residues" evidence="4">
    <location>
        <begin position="220"/>
        <end position="341"/>
    </location>
</feature>
<sequence length="670" mass="70640">METEEVNQLKQVLNSNLEQLVQNQKNLQEISSYYQKLYSTQNAIDYEQTNTQARQYVIQGLNLILYQINILTKGISDYMVYQNSITDSIDFELNTINHRINSSHEALGRKALGDFKIPDIQEPVPKTSTQEIPPKTEEKYELNLTEFDNIGVKLEMPSNTFNRKTMCSDMSRTSMLGGMTLTTKMSNQPISTVLQYNSAPPTMPRLSEVFAGATSSNPLSAPPQLVPPPMPSLLSMPQPPQLSMPGQTPPPPPAMGGPPPPPAPPAMGGPPPPPAPPSMGGPPPPPAPPSMGGPPPPPAPPAMGGPPPPPAPPAMGGGPPPPAPPPAMGGGPPPPPPPPAASAPKPASGGGSLAEQIAAMSRKRQEQRNNNQGQAQSEPKPRPEPVKKSAEPLSMADALQMAFKKRQQNASKASESNESSAPAAPTPAAAPPPAPAPAPVPASTGGPPPPPGGAGGPPPPPPPPPVGGGPPPPPAGGVPPAPKPAASAPKPAAAPSGNMSLAEQIAALSRKKQEQRNNQPIEIKKVEPKPEPIKKSSEPLSMQEALQMAFKKRAAKQKAEEETKPDETKPAETKPEETKPEETKPKETPAPAPAPAPEPAQAPAPVEEEYGDLVIVLYDFKGSNPDEIDIYKDEYLRVTNWDIGEGWVFGYKSGDKQKEGSFPKAYVQRV</sequence>
<feature type="compositionally biased region" description="Basic and acidic residues" evidence="4">
    <location>
        <begin position="557"/>
        <end position="587"/>
    </location>
</feature>
<dbReference type="Proteomes" id="UP000193920">
    <property type="component" value="Unassembled WGS sequence"/>
</dbReference>
<feature type="compositionally biased region" description="Basic and acidic residues" evidence="4">
    <location>
        <begin position="522"/>
        <end position="537"/>
    </location>
</feature>
<evidence type="ECO:0000256" key="4">
    <source>
        <dbReference type="SAM" id="MobiDB-lite"/>
    </source>
</evidence>
<dbReference type="SUPFAM" id="SSF50044">
    <property type="entry name" value="SH3-domain"/>
    <property type="match status" value="1"/>
</dbReference>
<feature type="compositionally biased region" description="Pro residues" evidence="4">
    <location>
        <begin position="424"/>
        <end position="483"/>
    </location>
</feature>
<gene>
    <name evidence="6" type="ORF">LY90DRAFT_699304</name>
</gene>
<dbReference type="OrthoDB" id="2159336at2759"/>
<feature type="compositionally biased region" description="Basic and acidic residues" evidence="4">
    <location>
        <begin position="379"/>
        <end position="390"/>
    </location>
</feature>
<feature type="coiled-coil region" evidence="3">
    <location>
        <begin position="3"/>
        <end position="30"/>
    </location>
</feature>
<dbReference type="STRING" id="1754190.A0A1Y2ES90"/>
<keyword evidence="7" id="KW-1185">Reference proteome</keyword>
<dbReference type="PRINTS" id="PR01217">
    <property type="entry name" value="PRICHEXTENSN"/>
</dbReference>
<feature type="region of interest" description="Disordered" evidence="4">
    <location>
        <begin position="213"/>
        <end position="607"/>
    </location>
</feature>
<evidence type="ECO:0000313" key="6">
    <source>
        <dbReference type="EMBL" id="ORY74451.1"/>
    </source>
</evidence>
<comment type="caution">
    <text evidence="6">The sequence shown here is derived from an EMBL/GenBank/DDBJ whole genome shotgun (WGS) entry which is preliminary data.</text>
</comment>
<dbReference type="InterPro" id="IPR036028">
    <property type="entry name" value="SH3-like_dom_sf"/>
</dbReference>
<organism evidence="6 7">
    <name type="scientific">Neocallimastix californiae</name>
    <dbReference type="NCBI Taxonomy" id="1754190"/>
    <lineage>
        <taxon>Eukaryota</taxon>
        <taxon>Fungi</taxon>
        <taxon>Fungi incertae sedis</taxon>
        <taxon>Chytridiomycota</taxon>
        <taxon>Chytridiomycota incertae sedis</taxon>
        <taxon>Neocallimastigomycetes</taxon>
        <taxon>Neocallimastigales</taxon>
        <taxon>Neocallimastigaceae</taxon>
        <taxon>Neocallimastix</taxon>
    </lineage>
</organism>
<evidence type="ECO:0000256" key="3">
    <source>
        <dbReference type="SAM" id="Coils"/>
    </source>
</evidence>
<keyword evidence="1 2" id="KW-0728">SH3 domain</keyword>
<feature type="compositionally biased region" description="Polar residues" evidence="4">
    <location>
        <begin position="368"/>
        <end position="377"/>
    </location>
</feature>
<evidence type="ECO:0000259" key="5">
    <source>
        <dbReference type="PROSITE" id="PS50002"/>
    </source>
</evidence>
<feature type="compositionally biased region" description="Low complexity" evidence="4">
    <location>
        <begin position="484"/>
        <end position="497"/>
    </location>
</feature>
<evidence type="ECO:0000256" key="1">
    <source>
        <dbReference type="ARBA" id="ARBA00022443"/>
    </source>
</evidence>
<dbReference type="Pfam" id="PF14604">
    <property type="entry name" value="SH3_9"/>
    <property type="match status" value="1"/>
</dbReference>
<reference evidence="6 7" key="1">
    <citation type="submission" date="2016-08" db="EMBL/GenBank/DDBJ databases">
        <title>A Parts List for Fungal Cellulosomes Revealed by Comparative Genomics.</title>
        <authorList>
            <consortium name="DOE Joint Genome Institute"/>
            <person name="Haitjema C.H."/>
            <person name="Gilmore S.P."/>
            <person name="Henske J.K."/>
            <person name="Solomon K.V."/>
            <person name="De Groot R."/>
            <person name="Kuo A."/>
            <person name="Mondo S.J."/>
            <person name="Salamov A.A."/>
            <person name="Labutti K."/>
            <person name="Zhao Z."/>
            <person name="Chiniquy J."/>
            <person name="Barry K."/>
            <person name="Brewer H.M."/>
            <person name="Purvine S.O."/>
            <person name="Wright A.T."/>
            <person name="Boxma B."/>
            <person name="Van Alen T."/>
            <person name="Hackstein J.H."/>
            <person name="Baker S.E."/>
            <person name="Grigoriev I.V."/>
            <person name="O'Malley M.A."/>
        </authorList>
    </citation>
    <scope>NUCLEOTIDE SEQUENCE [LARGE SCALE GENOMIC DNA]</scope>
    <source>
        <strain evidence="6 7">G1</strain>
    </source>
</reference>